<name>B9D290_CAMRE</name>
<dbReference type="EMBL" id="ACFU01000012">
    <property type="protein sequence ID" value="EEF13930.1"/>
    <property type="molecule type" value="Genomic_DNA"/>
</dbReference>
<sequence length="48" mass="5491">MQNINAYACPKTPKNHKTSAMQADIDRCDAKAYMRRKKQAADKSCLKF</sequence>
<organism evidence="1 2">
    <name type="scientific">Campylobacter rectus RM3267</name>
    <dbReference type="NCBI Taxonomy" id="553218"/>
    <lineage>
        <taxon>Bacteria</taxon>
        <taxon>Pseudomonadati</taxon>
        <taxon>Campylobacterota</taxon>
        <taxon>Epsilonproteobacteria</taxon>
        <taxon>Campylobacterales</taxon>
        <taxon>Campylobacteraceae</taxon>
        <taxon>Campylobacter</taxon>
    </lineage>
</organism>
<dbReference type="Proteomes" id="UP000003082">
    <property type="component" value="Unassembled WGS sequence"/>
</dbReference>
<dbReference type="AlphaFoldDB" id="B9D290"/>
<protein>
    <submittedName>
        <fullName evidence="1">Uncharacterized protein</fullName>
    </submittedName>
</protein>
<comment type="caution">
    <text evidence="1">The sequence shown here is derived from an EMBL/GenBank/DDBJ whole genome shotgun (WGS) entry which is preliminary data.</text>
</comment>
<gene>
    <name evidence="1" type="ORF">CAMRE0001_2932</name>
</gene>
<accession>B9D290</accession>
<evidence type="ECO:0000313" key="1">
    <source>
        <dbReference type="EMBL" id="EEF13930.1"/>
    </source>
</evidence>
<dbReference type="STRING" id="553218.CAMRE0001_2932"/>
<reference evidence="1 2" key="1">
    <citation type="submission" date="2008-08" db="EMBL/GenBank/DDBJ databases">
        <authorList>
            <person name="Madupu R."/>
            <person name="Durkin A.S."/>
            <person name="Torralba M."/>
            <person name="Methe B."/>
            <person name="Sutton G.G."/>
            <person name="Strausberg R.L."/>
            <person name="Nelson K.E."/>
        </authorList>
    </citation>
    <scope>NUCLEOTIDE SEQUENCE [LARGE SCALE GENOMIC DNA]</scope>
    <source>
        <strain evidence="1 2">RM3267</strain>
    </source>
</reference>
<proteinExistence type="predicted"/>
<keyword evidence="2" id="KW-1185">Reference proteome</keyword>
<evidence type="ECO:0000313" key="2">
    <source>
        <dbReference type="Proteomes" id="UP000003082"/>
    </source>
</evidence>